<keyword evidence="1" id="KW-0472">Membrane</keyword>
<keyword evidence="1" id="KW-1133">Transmembrane helix</keyword>
<evidence type="ECO:0000313" key="3">
    <source>
        <dbReference type="Proteomes" id="UP000237466"/>
    </source>
</evidence>
<feature type="transmembrane region" description="Helical" evidence="1">
    <location>
        <begin position="66"/>
        <end position="83"/>
    </location>
</feature>
<evidence type="ECO:0000256" key="1">
    <source>
        <dbReference type="SAM" id="Phobius"/>
    </source>
</evidence>
<dbReference type="AlphaFoldDB" id="A0A2S3R2I4"/>
<proteinExistence type="predicted"/>
<sequence>MTETTKVLHLGSLVEQGNNQIAEIKREQNAPVTATARNIGFVAFSLVGVILAGFIALQIITGTVALLVGVGGMALMFYALRYLKMNDKHIKQKMRNRVIANMIEEAKTRKIETLTNLVIDSQTRLDGARAARDKMGGYVNKVKSKLAETDKSSSHYTRMCQMAEKVEKAYELVQQSVERAGHAHKNLSLKVKEYKDMAEFSEIVNDAMSFAKSEKDSLENMLGMEAFAAIDQDFQEAMVTIENSVADYELDND</sequence>
<dbReference type="Proteomes" id="UP000237466">
    <property type="component" value="Unassembled WGS sequence"/>
</dbReference>
<dbReference type="EMBL" id="PDGH01000101">
    <property type="protein sequence ID" value="POB47314.1"/>
    <property type="molecule type" value="Genomic_DNA"/>
</dbReference>
<reference evidence="2 3" key="1">
    <citation type="journal article" date="2018" name="Front. Microbiol.">
        <title>Phylogeny of Vibrio vulnificus from the Analysis of the Core-Genome: Implications for Intra-Species Taxonomy.</title>
        <authorList>
            <person name="Roig F.J."/>
            <person name="Gonzalez-Candelas F."/>
            <person name="Sanjuan E."/>
            <person name="Fouz B."/>
            <person name="Feil E.J."/>
            <person name="Llorens C."/>
            <person name="Baker-Austin C."/>
            <person name="Oliver J.D."/>
            <person name="Danin-Poleg Y."/>
            <person name="Gibas C.J."/>
            <person name="Kashi Y."/>
            <person name="Gulig P.A."/>
            <person name="Morrison S.S."/>
            <person name="Amaro C."/>
        </authorList>
    </citation>
    <scope>NUCLEOTIDE SEQUENCE [LARGE SCALE GENOMIC DNA]</scope>
    <source>
        <strain evidence="2 3">CECT4608</strain>
    </source>
</reference>
<feature type="transmembrane region" description="Helical" evidence="1">
    <location>
        <begin position="39"/>
        <end position="60"/>
    </location>
</feature>
<accession>A0A2S3R2I4</accession>
<keyword evidence="1" id="KW-0812">Transmembrane</keyword>
<protein>
    <submittedName>
        <fullName evidence="2">Uncharacterized protein</fullName>
    </submittedName>
</protein>
<organism evidence="2 3">
    <name type="scientific">Vibrio vulnificus</name>
    <dbReference type="NCBI Taxonomy" id="672"/>
    <lineage>
        <taxon>Bacteria</taxon>
        <taxon>Pseudomonadati</taxon>
        <taxon>Pseudomonadota</taxon>
        <taxon>Gammaproteobacteria</taxon>
        <taxon>Vibrionales</taxon>
        <taxon>Vibrionaceae</taxon>
        <taxon>Vibrio</taxon>
    </lineage>
</organism>
<gene>
    <name evidence="2" type="ORF">CRN52_14630</name>
</gene>
<dbReference type="RefSeq" id="WP_043011277.1">
    <property type="nucleotide sequence ID" value="NZ_PDGH01000101.1"/>
</dbReference>
<comment type="caution">
    <text evidence="2">The sequence shown here is derived from an EMBL/GenBank/DDBJ whole genome shotgun (WGS) entry which is preliminary data.</text>
</comment>
<evidence type="ECO:0000313" key="2">
    <source>
        <dbReference type="EMBL" id="POB47314.1"/>
    </source>
</evidence>
<name>A0A2S3R2I4_VIBVL</name>